<keyword evidence="2" id="KW-1185">Reference proteome</keyword>
<dbReference type="Proteomes" id="UP000242496">
    <property type="component" value="Unassembled WGS sequence"/>
</dbReference>
<evidence type="ECO:0000313" key="2">
    <source>
        <dbReference type="Proteomes" id="UP000242496"/>
    </source>
</evidence>
<sequence>MEYELIEGTFSGTQEHPIDDPILDKAVAALEGDSIKFSLDVIMMPMSDKAILQILKE</sequence>
<dbReference type="EMBL" id="FPBJ01000048">
    <property type="protein sequence ID" value="SFU93055.1"/>
    <property type="molecule type" value="Genomic_DNA"/>
</dbReference>
<dbReference type="AlphaFoldDB" id="A0A1I7K6I8"/>
<organism evidence="1 2">
    <name type="scientific">Xenorhabdus koppenhoeferi</name>
    <dbReference type="NCBI Taxonomy" id="351659"/>
    <lineage>
        <taxon>Bacteria</taxon>
        <taxon>Pseudomonadati</taxon>
        <taxon>Pseudomonadota</taxon>
        <taxon>Gammaproteobacteria</taxon>
        <taxon>Enterobacterales</taxon>
        <taxon>Morganellaceae</taxon>
        <taxon>Xenorhabdus</taxon>
    </lineage>
</organism>
<proteinExistence type="predicted"/>
<dbReference type="RefSeq" id="WP_245759088.1">
    <property type="nucleotide sequence ID" value="NZ_CAWRBG010000026.1"/>
</dbReference>
<protein>
    <submittedName>
        <fullName evidence="1">Uncharacterized protein</fullName>
    </submittedName>
</protein>
<reference evidence="2" key="1">
    <citation type="submission" date="2016-10" db="EMBL/GenBank/DDBJ databases">
        <authorList>
            <person name="Varghese N."/>
            <person name="Submissions S."/>
        </authorList>
    </citation>
    <scope>NUCLEOTIDE SEQUENCE [LARGE SCALE GENOMIC DNA]</scope>
    <source>
        <strain evidence="2">DSM 18168</strain>
    </source>
</reference>
<accession>A0A1I7K6I8</accession>
<evidence type="ECO:0000313" key="1">
    <source>
        <dbReference type="EMBL" id="SFU93055.1"/>
    </source>
</evidence>
<gene>
    <name evidence="1" type="ORF">SAMN05421784_14810</name>
</gene>
<name>A0A1I7K6I8_9GAMM</name>
<dbReference type="STRING" id="351659.SAMN05421784_14810"/>